<dbReference type="Gene3D" id="3.40.630.30">
    <property type="match status" value="1"/>
</dbReference>
<dbReference type="CDD" id="cd04301">
    <property type="entry name" value="NAT_SF"/>
    <property type="match status" value="1"/>
</dbReference>
<organism evidence="4 5">
    <name type="scientific">Clostridium tetani</name>
    <dbReference type="NCBI Taxonomy" id="1513"/>
    <lineage>
        <taxon>Bacteria</taxon>
        <taxon>Bacillati</taxon>
        <taxon>Bacillota</taxon>
        <taxon>Clostridia</taxon>
        <taxon>Eubacteriales</taxon>
        <taxon>Clostridiaceae</taxon>
        <taxon>Clostridium</taxon>
    </lineage>
</organism>
<dbReference type="PANTHER" id="PTHR43420:SF12">
    <property type="entry name" value="N-ACETYLTRANSFERASE DOMAIN-CONTAINING PROTEIN"/>
    <property type="match status" value="1"/>
</dbReference>
<dbReference type="GO" id="GO:0016747">
    <property type="term" value="F:acyltransferase activity, transferring groups other than amino-acyl groups"/>
    <property type="evidence" value="ECO:0007669"/>
    <property type="project" value="InterPro"/>
</dbReference>
<evidence type="ECO:0000256" key="2">
    <source>
        <dbReference type="ARBA" id="ARBA00023315"/>
    </source>
</evidence>
<accession>A0A4Q0VBF7</accession>
<feature type="domain" description="N-acetyltransferase" evidence="3">
    <location>
        <begin position="174"/>
        <end position="314"/>
    </location>
</feature>
<comment type="caution">
    <text evidence="4">The sequence shown here is derived from an EMBL/GenBank/DDBJ whole genome shotgun (WGS) entry which is preliminary data.</text>
</comment>
<evidence type="ECO:0000259" key="3">
    <source>
        <dbReference type="PROSITE" id="PS51186"/>
    </source>
</evidence>
<proteinExistence type="predicted"/>
<dbReference type="InterPro" id="IPR000182">
    <property type="entry name" value="GNAT_dom"/>
</dbReference>
<dbReference type="SUPFAM" id="SSF55729">
    <property type="entry name" value="Acyl-CoA N-acyltransferases (Nat)"/>
    <property type="match status" value="1"/>
</dbReference>
<dbReference type="OMA" id="IGYGQII"/>
<sequence length="314" mass="36993">MLTAFIKRLILRMDLITIKRNAMLNITNLNKNNLFHFKILNNTRLSFNSLNVDFLLSYENSGFFDKMLLRKEVFLLKDLKEYYGYLWCTKKTSYYLINSLNLKRKFMKPKYMSILLGYLRKNSIFKYMCEDNGFNISLLKESGFYVSKCTIEMDLNLEHVVPLNNQELVKSKGIYFKTLKPNKEESIRCHIQNEVFKTDTREPLTVDDIISDENQSYYLPEGAIFVMENNEYIGYGQIILISDIPIIVNVGILKEYRGRGIGRALVYHLLDIIKELNYEEAFITVDSINKVALNLYKDCGFKFNRKIYTMELKT</sequence>
<evidence type="ECO:0000256" key="1">
    <source>
        <dbReference type="ARBA" id="ARBA00022679"/>
    </source>
</evidence>
<dbReference type="AlphaFoldDB" id="A0A4Q0VBF7"/>
<evidence type="ECO:0000313" key="4">
    <source>
        <dbReference type="EMBL" id="RXI47543.1"/>
    </source>
</evidence>
<dbReference type="Proteomes" id="UP000290921">
    <property type="component" value="Unassembled WGS sequence"/>
</dbReference>
<dbReference type="Pfam" id="PF00583">
    <property type="entry name" value="Acetyltransf_1"/>
    <property type="match status" value="1"/>
</dbReference>
<protein>
    <submittedName>
        <fullName evidence="4">GNAT family N-acetyltransferase</fullName>
    </submittedName>
</protein>
<dbReference type="InterPro" id="IPR050680">
    <property type="entry name" value="YpeA/RimI_acetyltransf"/>
</dbReference>
<keyword evidence="1 4" id="KW-0808">Transferase</keyword>
<dbReference type="InterPro" id="IPR016181">
    <property type="entry name" value="Acyl_CoA_acyltransferase"/>
</dbReference>
<evidence type="ECO:0000313" key="5">
    <source>
        <dbReference type="Proteomes" id="UP000290921"/>
    </source>
</evidence>
<dbReference type="EMBL" id="QMAP01000008">
    <property type="protein sequence ID" value="RXI47543.1"/>
    <property type="molecule type" value="Genomic_DNA"/>
</dbReference>
<dbReference type="PROSITE" id="PS51186">
    <property type="entry name" value="GNAT"/>
    <property type="match status" value="1"/>
</dbReference>
<dbReference type="PANTHER" id="PTHR43420">
    <property type="entry name" value="ACETYLTRANSFERASE"/>
    <property type="match status" value="1"/>
</dbReference>
<name>A0A4Q0VBF7_CLOTA</name>
<keyword evidence="2" id="KW-0012">Acyltransferase</keyword>
<reference evidence="4 5" key="1">
    <citation type="submission" date="2018-06" db="EMBL/GenBank/DDBJ databases">
        <title>Genome conservation of Clostridium tetani.</title>
        <authorList>
            <person name="Bruggemann H."/>
            <person name="Popoff M.R."/>
        </authorList>
    </citation>
    <scope>NUCLEOTIDE SEQUENCE [LARGE SCALE GENOMIC DNA]</scope>
    <source>
        <strain evidence="4 5">2017.061</strain>
    </source>
</reference>
<gene>
    <name evidence="4" type="ORF">DP130_09525</name>
</gene>